<feature type="region of interest" description="Disordered" evidence="9">
    <location>
        <begin position="254"/>
        <end position="278"/>
    </location>
</feature>
<sequence>MALTAVSCRPVQNDTVGEEISGPKFKFLIFREDCFEKLTQGGFTEGDCVGMTISKILGYLIILGSMTVKLPQILSIMNAKNGDGILASMFYAENILLMMNGLYAIHIGSPFSVYGENFIILIQNIIILLLLWTYQKDISLLTKILVTVFEASLFTVMYLDIVGEQGWLVLMNSQLLIVSYSRIPQIMHSFRQGSTGKLSIITFCMNAAGNCARLFTMMKEANDILLMMTAFASFIFNFTILVQIIILGDKGTKTEQVTSAPPKKLASKPSSRGKKKID</sequence>
<evidence type="ECO:0000256" key="8">
    <source>
        <dbReference type="PIRNR" id="PIRNR023381"/>
    </source>
</evidence>
<keyword evidence="3 8" id="KW-0812">Transmembrane</keyword>
<reference evidence="11" key="1">
    <citation type="submission" date="2023-07" db="EMBL/GenBank/DDBJ databases">
        <authorList>
            <consortium name="AG Swart"/>
            <person name="Singh M."/>
            <person name="Singh A."/>
            <person name="Seah K."/>
            <person name="Emmerich C."/>
        </authorList>
    </citation>
    <scope>NUCLEOTIDE SEQUENCE</scope>
    <source>
        <strain evidence="11">DP1</strain>
    </source>
</reference>
<evidence type="ECO:0000256" key="7">
    <source>
        <dbReference type="ARBA" id="ARBA00038475"/>
    </source>
</evidence>
<evidence type="ECO:0000256" key="2">
    <source>
        <dbReference type="ARBA" id="ARBA00022448"/>
    </source>
</evidence>
<dbReference type="PANTHER" id="PTHR12226:SF2">
    <property type="entry name" value="MANNOSE-P-DOLICHOL UTILIZATION DEFECT 1 PROTEIN"/>
    <property type="match status" value="1"/>
</dbReference>
<evidence type="ECO:0000256" key="6">
    <source>
        <dbReference type="ARBA" id="ARBA00023136"/>
    </source>
</evidence>
<dbReference type="InterPro" id="IPR006603">
    <property type="entry name" value="PQ-loop_rpt"/>
</dbReference>
<dbReference type="AlphaFoldDB" id="A0AAD2D204"/>
<dbReference type="InterPro" id="IPR016817">
    <property type="entry name" value="MannP-dilichol_defect-1"/>
</dbReference>
<evidence type="ECO:0000256" key="3">
    <source>
        <dbReference type="ARBA" id="ARBA00022692"/>
    </source>
</evidence>
<dbReference type="Pfam" id="PF04193">
    <property type="entry name" value="PQ-loop"/>
    <property type="match status" value="2"/>
</dbReference>
<dbReference type="PANTHER" id="PTHR12226">
    <property type="entry name" value="MANNOSE-P-DOLICHOL UTILIZATION DEFECT 1 LEC35 -RELATED"/>
    <property type="match status" value="1"/>
</dbReference>
<dbReference type="GO" id="GO:0016020">
    <property type="term" value="C:membrane"/>
    <property type="evidence" value="ECO:0007669"/>
    <property type="project" value="UniProtKB-SubCell"/>
</dbReference>
<dbReference type="EMBL" id="CAMPGE010018746">
    <property type="protein sequence ID" value="CAI2377135.1"/>
    <property type="molecule type" value="Genomic_DNA"/>
</dbReference>
<dbReference type="Gene3D" id="1.20.1280.290">
    <property type="match status" value="2"/>
</dbReference>
<protein>
    <recommendedName>
        <fullName evidence="8">Mannose-P-dolichol utilization defect 1 protein homolog</fullName>
    </recommendedName>
</protein>
<feature type="transmembrane region" description="Helical" evidence="10">
    <location>
        <begin position="111"/>
        <end position="133"/>
    </location>
</feature>
<evidence type="ECO:0000313" key="11">
    <source>
        <dbReference type="EMBL" id="CAI2377135.1"/>
    </source>
</evidence>
<dbReference type="PIRSF" id="PIRSF023381">
    <property type="entry name" value="MannP-dilichol_defect-1p"/>
    <property type="match status" value="1"/>
</dbReference>
<comment type="similarity">
    <text evidence="7 8">Belongs to the MPDU1 (TC 2.A.43.3) family.</text>
</comment>
<evidence type="ECO:0000256" key="10">
    <source>
        <dbReference type="SAM" id="Phobius"/>
    </source>
</evidence>
<dbReference type="SMART" id="SM00679">
    <property type="entry name" value="CTNS"/>
    <property type="match status" value="2"/>
</dbReference>
<evidence type="ECO:0000256" key="5">
    <source>
        <dbReference type="ARBA" id="ARBA00022989"/>
    </source>
</evidence>
<proteinExistence type="inferred from homology"/>
<keyword evidence="5 8" id="KW-1133">Transmembrane helix</keyword>
<dbReference type="Proteomes" id="UP001295684">
    <property type="component" value="Unassembled WGS sequence"/>
</dbReference>
<feature type="transmembrane region" description="Helical" evidence="10">
    <location>
        <begin position="140"/>
        <end position="159"/>
    </location>
</feature>
<gene>
    <name evidence="11" type="ORF">ECRASSUSDP1_LOCUS18518</name>
</gene>
<evidence type="ECO:0000256" key="4">
    <source>
        <dbReference type="ARBA" id="ARBA00022737"/>
    </source>
</evidence>
<feature type="transmembrane region" description="Helical" evidence="10">
    <location>
        <begin position="84"/>
        <end position="105"/>
    </location>
</feature>
<evidence type="ECO:0000313" key="12">
    <source>
        <dbReference type="Proteomes" id="UP001295684"/>
    </source>
</evidence>
<feature type="transmembrane region" description="Helical" evidence="10">
    <location>
        <begin position="224"/>
        <end position="247"/>
    </location>
</feature>
<comment type="caution">
    <text evidence="11">The sequence shown here is derived from an EMBL/GenBank/DDBJ whole genome shotgun (WGS) entry which is preliminary data.</text>
</comment>
<accession>A0AAD2D204</accession>
<evidence type="ECO:0000256" key="9">
    <source>
        <dbReference type="SAM" id="MobiDB-lite"/>
    </source>
</evidence>
<comment type="subcellular location">
    <subcellularLocation>
        <location evidence="1 8">Membrane</location>
        <topology evidence="1 8">Multi-pass membrane protein</topology>
    </subcellularLocation>
</comment>
<organism evidence="11 12">
    <name type="scientific">Euplotes crassus</name>
    <dbReference type="NCBI Taxonomy" id="5936"/>
    <lineage>
        <taxon>Eukaryota</taxon>
        <taxon>Sar</taxon>
        <taxon>Alveolata</taxon>
        <taxon>Ciliophora</taxon>
        <taxon>Intramacronucleata</taxon>
        <taxon>Spirotrichea</taxon>
        <taxon>Hypotrichia</taxon>
        <taxon>Euplotida</taxon>
        <taxon>Euplotidae</taxon>
        <taxon>Moneuplotes</taxon>
    </lineage>
</organism>
<keyword evidence="12" id="KW-1185">Reference proteome</keyword>
<evidence type="ECO:0000256" key="1">
    <source>
        <dbReference type="ARBA" id="ARBA00004141"/>
    </source>
</evidence>
<keyword evidence="4" id="KW-0677">Repeat</keyword>
<keyword evidence="6 8" id="KW-0472">Membrane</keyword>
<name>A0AAD2D204_EUPCR</name>
<keyword evidence="2" id="KW-0813">Transport</keyword>